<protein>
    <recommendedName>
        <fullName evidence="4">DUF2489 domain-containing protein</fullName>
    </recommendedName>
</protein>
<gene>
    <name evidence="2" type="ORF">ABMC12_11620</name>
</gene>
<keyword evidence="1" id="KW-0472">Membrane</keyword>
<accession>A0ABV1ZF11</accession>
<proteinExistence type="predicted"/>
<dbReference type="RefSeq" id="WP_349116294.1">
    <property type="nucleotide sequence ID" value="NZ_JBBNPZ010000012.1"/>
</dbReference>
<sequence length="135" mass="15212">MPGEIQTFLPLIVFAWTVITFALGHFIGHRAAVRRDKRKEFNSLAAPIRAELLKQIETLKSGGYEEAKISRDSIFLLSDLSVSPGKITEAYKQFKFANSRDGLEIKADEYGDWQEMNTSKALVAAENLLKLIPLR</sequence>
<feature type="transmembrane region" description="Helical" evidence="1">
    <location>
        <begin position="6"/>
        <end position="28"/>
    </location>
</feature>
<keyword evidence="1" id="KW-0812">Transmembrane</keyword>
<name>A0ABV1ZF11_9ENTR</name>
<evidence type="ECO:0008006" key="4">
    <source>
        <dbReference type="Google" id="ProtNLM"/>
    </source>
</evidence>
<organism evidence="2 3">
    <name type="scientific">Enterobacter intestinihominis</name>
    <dbReference type="NCBI Taxonomy" id="3133180"/>
    <lineage>
        <taxon>Bacteria</taxon>
        <taxon>Pseudomonadati</taxon>
        <taxon>Pseudomonadota</taxon>
        <taxon>Gammaproteobacteria</taxon>
        <taxon>Enterobacterales</taxon>
        <taxon>Enterobacteriaceae</taxon>
        <taxon>Enterobacter</taxon>
    </lineage>
</organism>
<dbReference type="EMBL" id="JBEBZA010000011">
    <property type="protein sequence ID" value="MES0426936.1"/>
    <property type="molecule type" value="Genomic_DNA"/>
</dbReference>
<evidence type="ECO:0000313" key="2">
    <source>
        <dbReference type="EMBL" id="MES0426936.1"/>
    </source>
</evidence>
<reference evidence="3" key="1">
    <citation type="journal article" date="2024" name="Commun. Biol.">
        <title>Bacillamide D produced by Bacillus cereus from the mouse intestinal bacterial collection (miBC) is a potent cytotoxin in vitro.</title>
        <authorList>
            <person name="Hohmann M."/>
            <person name="Brunner V."/>
            <person name="Johannes W."/>
            <person name="Schum D."/>
            <person name="Carroll L.M."/>
            <person name="Liu T."/>
            <person name="Sasaki D."/>
            <person name="Bosch J."/>
            <person name="Clavel T."/>
            <person name="Sieber S.A."/>
            <person name="Zeller G."/>
            <person name="Tschurtschenthaler M."/>
            <person name="Janssen K.P."/>
            <person name="Gulder T.A.M."/>
        </authorList>
    </citation>
    <scope>NUCLEOTIDE SEQUENCE [LARGE SCALE GENOMIC DNA]</scope>
    <source>
        <strain evidence="3">LK_304 Iso 8</strain>
    </source>
</reference>
<evidence type="ECO:0000313" key="3">
    <source>
        <dbReference type="Proteomes" id="UP001467192"/>
    </source>
</evidence>
<keyword evidence="1" id="KW-1133">Transmembrane helix</keyword>
<keyword evidence="3" id="KW-1185">Reference proteome</keyword>
<dbReference type="Proteomes" id="UP001467192">
    <property type="component" value="Unassembled WGS sequence"/>
</dbReference>
<comment type="caution">
    <text evidence="2">The sequence shown here is derived from an EMBL/GenBank/DDBJ whole genome shotgun (WGS) entry which is preliminary data.</text>
</comment>
<evidence type="ECO:0000256" key="1">
    <source>
        <dbReference type="SAM" id="Phobius"/>
    </source>
</evidence>